<feature type="compositionally biased region" description="Polar residues" evidence="1">
    <location>
        <begin position="205"/>
        <end position="224"/>
    </location>
</feature>
<evidence type="ECO:0008006" key="4">
    <source>
        <dbReference type="Google" id="ProtNLM"/>
    </source>
</evidence>
<name>A0A2Z6Q4E9_9GLOM</name>
<evidence type="ECO:0000313" key="2">
    <source>
        <dbReference type="EMBL" id="GBB84850.1"/>
    </source>
</evidence>
<dbReference type="AlphaFoldDB" id="A0A2Z6Q4E9"/>
<sequence>MDAQILKTIKEATANSFKTSLADFCRSILPLCPQLCEGLTVTTAGAAELFDKVPQYQLDPGLQKVKPKASQQQVVALTVIATIAHWSSAILLEQLVFPTYDKIAREVDELLERQALGFQSDIDMLTNQLTNTGMALTPEYHADLPDLAMEMDPSHQSTSSTVDPPPASSETSTNSWKLVLTKNQKKKLKKQEKRAEKAKLLQENAALNSSTASPDSTLDSQKPILSQPPPQPSAYVKRCDKSDDKTASLTIKKRKSESSTGDNNLIITGYQPEENDKNLTLDLVVYDIPAKWTNYQLLSELNKWGKVVSVSTRVQKKYQTARVRLTPNHNCLKAYNNGDWTVSLSSLSVRWFLAVWSLSERKQREKFQAAITNIPEDMTIESLFPNGTSGTFINESNLQSFKIIQEQDGTRTLIGYFATWDALFCRLAKNQM</sequence>
<feature type="compositionally biased region" description="Basic residues" evidence="1">
    <location>
        <begin position="183"/>
        <end position="192"/>
    </location>
</feature>
<comment type="caution">
    <text evidence="2">The sequence shown here is derived from an EMBL/GenBank/DDBJ whole genome shotgun (WGS) entry which is preliminary data.</text>
</comment>
<keyword evidence="3" id="KW-1185">Reference proteome</keyword>
<proteinExistence type="predicted"/>
<gene>
    <name evidence="2" type="ORF">RclHR1_11420005</name>
</gene>
<accession>A0A2Z6Q4E9</accession>
<dbReference type="Proteomes" id="UP000247702">
    <property type="component" value="Unassembled WGS sequence"/>
</dbReference>
<dbReference type="EMBL" id="BEXD01000161">
    <property type="protein sequence ID" value="GBB84850.1"/>
    <property type="molecule type" value="Genomic_DNA"/>
</dbReference>
<feature type="compositionally biased region" description="Basic and acidic residues" evidence="1">
    <location>
        <begin position="237"/>
        <end position="246"/>
    </location>
</feature>
<evidence type="ECO:0000256" key="1">
    <source>
        <dbReference type="SAM" id="MobiDB-lite"/>
    </source>
</evidence>
<protein>
    <recommendedName>
        <fullName evidence="4">RRM domain-containing protein</fullName>
    </recommendedName>
</protein>
<evidence type="ECO:0000313" key="3">
    <source>
        <dbReference type="Proteomes" id="UP000247702"/>
    </source>
</evidence>
<feature type="compositionally biased region" description="Polar residues" evidence="1">
    <location>
        <begin position="154"/>
        <end position="176"/>
    </location>
</feature>
<organism evidence="2 3">
    <name type="scientific">Rhizophagus clarus</name>
    <dbReference type="NCBI Taxonomy" id="94130"/>
    <lineage>
        <taxon>Eukaryota</taxon>
        <taxon>Fungi</taxon>
        <taxon>Fungi incertae sedis</taxon>
        <taxon>Mucoromycota</taxon>
        <taxon>Glomeromycotina</taxon>
        <taxon>Glomeromycetes</taxon>
        <taxon>Glomerales</taxon>
        <taxon>Glomeraceae</taxon>
        <taxon>Rhizophagus</taxon>
    </lineage>
</organism>
<reference evidence="2 3" key="1">
    <citation type="submission" date="2017-11" db="EMBL/GenBank/DDBJ databases">
        <title>The genome of Rhizophagus clarus HR1 reveals common genetic basis of auxotrophy among arbuscular mycorrhizal fungi.</title>
        <authorList>
            <person name="Kobayashi Y."/>
        </authorList>
    </citation>
    <scope>NUCLEOTIDE SEQUENCE [LARGE SCALE GENOMIC DNA]</scope>
    <source>
        <strain evidence="2 3">HR1</strain>
    </source>
</reference>
<feature type="region of interest" description="Disordered" evidence="1">
    <location>
        <begin position="150"/>
        <end position="263"/>
    </location>
</feature>